<dbReference type="EMBL" id="FR695879">
    <property type="protein sequence ID" value="CBX31864.1"/>
    <property type="molecule type" value="Genomic_DNA"/>
</dbReference>
<reference evidence="1" key="1">
    <citation type="journal article" date="2011" name="Environ. Microbiol.">
        <title>Genomic insights into the metabolic potential of the polycyclic aromatic hydrocarbon degrading sulfate-reducing Deltaproteobacterium N47.</title>
        <authorList>
            <person name="Bergmann F."/>
            <person name="Selesi D."/>
            <person name="Weinmaier T."/>
            <person name="Tischler P."/>
            <person name="Rattei T."/>
            <person name="Meckenstock R.U."/>
        </authorList>
    </citation>
    <scope>NUCLEOTIDE SEQUENCE</scope>
</reference>
<gene>
    <name evidence="1" type="ORF">N47_N26890</name>
</gene>
<accession>E1YMS0</accession>
<protein>
    <recommendedName>
        <fullName evidence="2">Nickel uptake substrate-specific transmembrane region</fullName>
    </recommendedName>
</protein>
<evidence type="ECO:0008006" key="2">
    <source>
        <dbReference type="Google" id="ProtNLM"/>
    </source>
</evidence>
<sequence>MCQPDKHSIFFDGGYGVKTTEGWKRLTKREAKGNFEIIESFRSQKYSKTMLSPSDVSSKPLGLRLEIVPQKNPFAIKVGETLPIKALFEGKPLQGATIKAGCTYERKLKEYQATDKDGIANIVIEKSGNQIIATSYKTPLKDDPDADTLSLSTNIVFEVK</sequence>
<organism evidence="1">
    <name type="scientific">uncultured Desulfobacterium sp</name>
    <dbReference type="NCBI Taxonomy" id="201089"/>
    <lineage>
        <taxon>Bacteria</taxon>
        <taxon>Pseudomonadati</taxon>
        <taxon>Thermodesulfobacteriota</taxon>
        <taxon>Desulfobacteria</taxon>
        <taxon>Desulfobacterales</taxon>
        <taxon>Desulfobacteriaceae</taxon>
        <taxon>Desulfobacterium</taxon>
        <taxon>environmental samples</taxon>
    </lineage>
</organism>
<proteinExistence type="predicted"/>
<dbReference type="InterPro" id="IPR019613">
    <property type="entry name" value="DUF4198"/>
</dbReference>
<dbReference type="Pfam" id="PF10670">
    <property type="entry name" value="DUF4198"/>
    <property type="match status" value="1"/>
</dbReference>
<name>E1YMS0_9BACT</name>
<dbReference type="AlphaFoldDB" id="E1YMS0"/>
<evidence type="ECO:0000313" key="1">
    <source>
        <dbReference type="EMBL" id="CBX31864.1"/>
    </source>
</evidence>